<accession>A0ABS5K008</accession>
<keyword evidence="4" id="KW-1003">Cell membrane</keyword>
<dbReference type="Gene3D" id="3.40.1710.10">
    <property type="entry name" value="abc type-2 transporter like domain"/>
    <property type="match status" value="1"/>
</dbReference>
<evidence type="ECO:0000256" key="6">
    <source>
        <dbReference type="ARBA" id="ARBA00022989"/>
    </source>
</evidence>
<evidence type="ECO:0000256" key="3">
    <source>
        <dbReference type="ARBA" id="ARBA00022448"/>
    </source>
</evidence>
<keyword evidence="3" id="KW-0813">Transport</keyword>
<dbReference type="Pfam" id="PF12698">
    <property type="entry name" value="ABC2_membrane_3"/>
    <property type="match status" value="1"/>
</dbReference>
<comment type="similarity">
    <text evidence="2">Belongs to the ABC-2 integral membrane protein family.</text>
</comment>
<evidence type="ECO:0000256" key="2">
    <source>
        <dbReference type="ARBA" id="ARBA00007783"/>
    </source>
</evidence>
<evidence type="ECO:0000313" key="10">
    <source>
        <dbReference type="EMBL" id="MBS2100461.1"/>
    </source>
</evidence>
<proteinExistence type="inferred from homology"/>
<evidence type="ECO:0000256" key="1">
    <source>
        <dbReference type="ARBA" id="ARBA00004651"/>
    </source>
</evidence>
<dbReference type="Proteomes" id="UP000708576">
    <property type="component" value="Unassembled WGS sequence"/>
</dbReference>
<feature type="transmembrane region" description="Helical" evidence="8">
    <location>
        <begin position="220"/>
        <end position="243"/>
    </location>
</feature>
<evidence type="ECO:0000256" key="8">
    <source>
        <dbReference type="SAM" id="Phobius"/>
    </source>
</evidence>
<sequence>MRILLALLQKEFLQIFRNRTMLPLIFVMPLVQLIILVNAATMDMKNISITVADMDLSSTSRLLINKLEASPFFKLEELSINKEDAIDRLQDNKTDVVIFIPNKLEADVNREGIGKMQIITDAIDASKAQLSFGYLSNMIRELNLSIAINQQSLPNLNQIKSEALYWFNPELNYKYYMLPAIMAILVTIIGMFLSALNLVREKEVGTAEQINVTPIRKSHFIIGKLVPFLIIGLLELTLALLVAKILYDLPVNGSLLVLYTFAFIYLVAVLGIGLLISTKSQTQQQVMMLSFFFLLVFVLLSGAFTSVDNMPYIAQKLNRLNPLYYFMNVIRMVLIKGAGFSDVFLEIRSTLVIAIISVSLAVFSYRKTT</sequence>
<evidence type="ECO:0000259" key="9">
    <source>
        <dbReference type="PROSITE" id="PS51012"/>
    </source>
</evidence>
<reference evidence="10 11" key="1">
    <citation type="journal article" date="2015" name="Int. J. Syst. Evol. Microbiol.">
        <title>Carboxylicivirga linearis sp. nov., isolated from a sea cucumber culture pond.</title>
        <authorList>
            <person name="Wang F.Q."/>
            <person name="Zhou Y.X."/>
            <person name="Lin X.Z."/>
            <person name="Chen G.J."/>
            <person name="Du Z.J."/>
        </authorList>
    </citation>
    <scope>NUCLEOTIDE SEQUENCE [LARGE SCALE GENOMIC DNA]</scope>
    <source>
        <strain evidence="10 11">FB218</strain>
    </source>
</reference>
<keyword evidence="5 8" id="KW-0812">Transmembrane</keyword>
<feature type="transmembrane region" description="Helical" evidence="8">
    <location>
        <begin position="255"/>
        <end position="276"/>
    </location>
</feature>
<dbReference type="InterPro" id="IPR013525">
    <property type="entry name" value="ABC2_TM"/>
</dbReference>
<dbReference type="PANTHER" id="PTHR30294">
    <property type="entry name" value="MEMBRANE COMPONENT OF ABC TRANSPORTER YHHJ-RELATED"/>
    <property type="match status" value="1"/>
</dbReference>
<evidence type="ECO:0000256" key="4">
    <source>
        <dbReference type="ARBA" id="ARBA00022475"/>
    </source>
</evidence>
<dbReference type="EMBL" id="JAGUCO010000023">
    <property type="protein sequence ID" value="MBS2100461.1"/>
    <property type="molecule type" value="Genomic_DNA"/>
</dbReference>
<comment type="subcellular location">
    <subcellularLocation>
        <location evidence="1">Cell membrane</location>
        <topology evidence="1">Multi-pass membrane protein</topology>
    </subcellularLocation>
</comment>
<evidence type="ECO:0000256" key="7">
    <source>
        <dbReference type="ARBA" id="ARBA00023136"/>
    </source>
</evidence>
<protein>
    <submittedName>
        <fullName evidence="10">ABC transporter permease</fullName>
    </submittedName>
</protein>
<evidence type="ECO:0000313" key="11">
    <source>
        <dbReference type="Proteomes" id="UP000708576"/>
    </source>
</evidence>
<gene>
    <name evidence="10" type="ORF">KEM10_19400</name>
</gene>
<feature type="transmembrane region" description="Helical" evidence="8">
    <location>
        <begin position="347"/>
        <end position="365"/>
    </location>
</feature>
<dbReference type="InterPro" id="IPR047817">
    <property type="entry name" value="ABC2_TM_bact-type"/>
</dbReference>
<comment type="caution">
    <text evidence="10">The sequence shown here is derived from an EMBL/GenBank/DDBJ whole genome shotgun (WGS) entry which is preliminary data.</text>
</comment>
<feature type="transmembrane region" description="Helical" evidence="8">
    <location>
        <begin position="175"/>
        <end position="199"/>
    </location>
</feature>
<evidence type="ECO:0000256" key="5">
    <source>
        <dbReference type="ARBA" id="ARBA00022692"/>
    </source>
</evidence>
<dbReference type="RefSeq" id="WP_212218344.1">
    <property type="nucleotide sequence ID" value="NZ_JAGUCO010000023.1"/>
</dbReference>
<keyword evidence="11" id="KW-1185">Reference proteome</keyword>
<organism evidence="10 11">
    <name type="scientific">Carboxylicivirga linearis</name>
    <dbReference type="NCBI Taxonomy" id="1628157"/>
    <lineage>
        <taxon>Bacteria</taxon>
        <taxon>Pseudomonadati</taxon>
        <taxon>Bacteroidota</taxon>
        <taxon>Bacteroidia</taxon>
        <taxon>Marinilabiliales</taxon>
        <taxon>Marinilabiliaceae</taxon>
        <taxon>Carboxylicivirga</taxon>
    </lineage>
</organism>
<dbReference type="PROSITE" id="PS51012">
    <property type="entry name" value="ABC_TM2"/>
    <property type="match status" value="1"/>
</dbReference>
<keyword evidence="7 8" id="KW-0472">Membrane</keyword>
<name>A0ABS5K008_9BACT</name>
<keyword evidence="6 8" id="KW-1133">Transmembrane helix</keyword>
<dbReference type="InterPro" id="IPR051449">
    <property type="entry name" value="ABC-2_transporter_component"/>
</dbReference>
<feature type="transmembrane region" description="Helical" evidence="8">
    <location>
        <begin position="21"/>
        <end position="40"/>
    </location>
</feature>
<dbReference type="PANTHER" id="PTHR30294:SF29">
    <property type="entry name" value="MULTIDRUG ABC TRANSPORTER PERMEASE YBHS-RELATED"/>
    <property type="match status" value="1"/>
</dbReference>
<feature type="domain" description="ABC transmembrane type-2" evidence="9">
    <location>
        <begin position="132"/>
        <end position="368"/>
    </location>
</feature>
<feature type="transmembrane region" description="Helical" evidence="8">
    <location>
        <begin position="288"/>
        <end position="307"/>
    </location>
</feature>